<feature type="domain" description="DUF2179" evidence="7">
    <location>
        <begin position="223"/>
        <end position="275"/>
    </location>
</feature>
<keyword evidence="3 6" id="KW-0812">Transmembrane</keyword>
<dbReference type="PANTHER" id="PTHR33545:SF10">
    <property type="entry name" value="UPF0750 MEMBRANE PROTEIN YPJC"/>
    <property type="match status" value="1"/>
</dbReference>
<feature type="transmembrane region" description="Helical" evidence="6">
    <location>
        <begin position="57"/>
        <end position="74"/>
    </location>
</feature>
<comment type="caution">
    <text evidence="8">The sequence shown here is derived from an EMBL/GenBank/DDBJ whole genome shotgun (WGS) entry which is preliminary data.</text>
</comment>
<evidence type="ECO:0000313" key="8">
    <source>
        <dbReference type="EMBL" id="MBJ8350113.1"/>
    </source>
</evidence>
<dbReference type="InterPro" id="IPR051461">
    <property type="entry name" value="UPF0750_membrane"/>
</dbReference>
<sequence>MKQKYVFHPKNFFFITLGTAIYAFGFVNLNMQNKIAEGGLAGLTLVFHHLFNINPSYSGYLLNLPLVLWGAYIFGKRAMAYTVYGISTMYLFVYIFQKIPLNLDLQHDYLVISLIAGIGAGLGSGIVFRYGGTTGGSDIIARIIEDKFGIQLSQALLGFDIFVMLLSLTYVSVPRMMYALIASFMFSQVVHLVENGGYSVRGMFIISDKSAEIAKFIIEDIGRGVTYLQGEGAYSGHEKKVIYVAMSPTEIREVKKVMEEIDPRAFISIMAIEEVVSPDFIVNRRPMLKLPKK</sequence>
<dbReference type="PIRSF" id="PIRSF006483">
    <property type="entry name" value="Membrane_protein_YitT"/>
    <property type="match status" value="1"/>
</dbReference>
<dbReference type="Proteomes" id="UP000644875">
    <property type="component" value="Unassembled WGS sequence"/>
</dbReference>
<dbReference type="RefSeq" id="WP_199568029.1">
    <property type="nucleotide sequence ID" value="NZ_JAENBP010000006.1"/>
</dbReference>
<dbReference type="PANTHER" id="PTHR33545">
    <property type="entry name" value="UPF0750 MEMBRANE PROTEIN YITT-RELATED"/>
    <property type="match status" value="1"/>
</dbReference>
<keyword evidence="9" id="KW-1185">Reference proteome</keyword>
<evidence type="ECO:0000256" key="4">
    <source>
        <dbReference type="ARBA" id="ARBA00022989"/>
    </source>
</evidence>
<gene>
    <name evidence="8" type="ORF">JHK64_05650</name>
</gene>
<evidence type="ECO:0000256" key="1">
    <source>
        <dbReference type="ARBA" id="ARBA00004651"/>
    </source>
</evidence>
<evidence type="ECO:0000256" key="3">
    <source>
        <dbReference type="ARBA" id="ARBA00022692"/>
    </source>
</evidence>
<dbReference type="InterPro" id="IPR019264">
    <property type="entry name" value="DUF2179"/>
</dbReference>
<name>A0A934PAZ9_9STRE</name>
<keyword evidence="4 6" id="KW-1133">Transmembrane helix</keyword>
<accession>A0A934PAZ9</accession>
<organism evidence="8 9">
    <name type="scientific">Streptococcus zalophi</name>
    <dbReference type="NCBI Taxonomy" id="640031"/>
    <lineage>
        <taxon>Bacteria</taxon>
        <taxon>Bacillati</taxon>
        <taxon>Bacillota</taxon>
        <taxon>Bacilli</taxon>
        <taxon>Lactobacillales</taxon>
        <taxon>Streptococcaceae</taxon>
        <taxon>Streptococcus</taxon>
    </lineage>
</organism>
<dbReference type="InterPro" id="IPR003740">
    <property type="entry name" value="YitT"/>
</dbReference>
<dbReference type="CDD" id="cd16380">
    <property type="entry name" value="YitT_C"/>
    <property type="match status" value="1"/>
</dbReference>
<proteinExistence type="predicted"/>
<dbReference type="InterPro" id="IPR015867">
    <property type="entry name" value="N-reg_PII/ATP_PRibTrfase_C"/>
</dbReference>
<feature type="transmembrane region" description="Helical" evidence="6">
    <location>
        <begin position="12"/>
        <end position="31"/>
    </location>
</feature>
<keyword evidence="5 6" id="KW-0472">Membrane</keyword>
<dbReference type="Gene3D" id="3.30.70.120">
    <property type="match status" value="1"/>
</dbReference>
<keyword evidence="2" id="KW-1003">Cell membrane</keyword>
<evidence type="ECO:0000256" key="5">
    <source>
        <dbReference type="ARBA" id="ARBA00023136"/>
    </source>
</evidence>
<dbReference type="Pfam" id="PF02588">
    <property type="entry name" value="YitT_membrane"/>
    <property type="match status" value="1"/>
</dbReference>
<evidence type="ECO:0000256" key="2">
    <source>
        <dbReference type="ARBA" id="ARBA00022475"/>
    </source>
</evidence>
<comment type="subcellular location">
    <subcellularLocation>
        <location evidence="1">Cell membrane</location>
        <topology evidence="1">Multi-pass membrane protein</topology>
    </subcellularLocation>
</comment>
<dbReference type="GO" id="GO:0005886">
    <property type="term" value="C:plasma membrane"/>
    <property type="evidence" value="ECO:0007669"/>
    <property type="project" value="UniProtKB-SubCell"/>
</dbReference>
<dbReference type="EMBL" id="JAENBP010000006">
    <property type="protein sequence ID" value="MBJ8350113.1"/>
    <property type="molecule type" value="Genomic_DNA"/>
</dbReference>
<reference evidence="8 9" key="1">
    <citation type="journal article" date="2021" name="Int. J. Syst. Evol. Microbiol.">
        <title>Streptococcus vicugnae sp. nov., isolated from faeces of alpacas (Vicugna pacos) and cattle (Bos taurus), Streptococcus zalophi sp. nov., and Streptococcus pacificus sp. nov., isolated from respiratory tract of California sea lions (Zalophus californianus).</title>
        <authorList>
            <person name="Volokhov D.V."/>
            <person name="Zagorodnyaya T.A."/>
            <person name="Shen Z."/>
            <person name="Blom J."/>
            <person name="Furtak V.A."/>
            <person name="Eisenberg T."/>
            <person name="Fan P."/>
            <person name="Jeong K.C."/>
            <person name="Gao Y."/>
            <person name="Zhang S."/>
            <person name="Amselle M."/>
        </authorList>
    </citation>
    <scope>NUCLEOTIDE SEQUENCE [LARGE SCALE GENOMIC DNA]</scope>
    <source>
        <strain evidence="9">CSL7508-lung</strain>
    </source>
</reference>
<feature type="transmembrane region" description="Helical" evidence="6">
    <location>
        <begin position="81"/>
        <end position="97"/>
    </location>
</feature>
<evidence type="ECO:0000313" key="9">
    <source>
        <dbReference type="Proteomes" id="UP000644875"/>
    </source>
</evidence>
<dbReference type="AlphaFoldDB" id="A0A934PAZ9"/>
<evidence type="ECO:0000256" key="6">
    <source>
        <dbReference type="SAM" id="Phobius"/>
    </source>
</evidence>
<protein>
    <submittedName>
        <fullName evidence="8">YitT family protein</fullName>
    </submittedName>
</protein>
<feature type="transmembrane region" description="Helical" evidence="6">
    <location>
        <begin position="148"/>
        <end position="170"/>
    </location>
</feature>
<dbReference type="Pfam" id="PF10035">
    <property type="entry name" value="DUF2179"/>
    <property type="match status" value="1"/>
</dbReference>
<feature type="transmembrane region" description="Helical" evidence="6">
    <location>
        <begin position="109"/>
        <end position="128"/>
    </location>
</feature>
<evidence type="ECO:0000259" key="7">
    <source>
        <dbReference type="Pfam" id="PF10035"/>
    </source>
</evidence>